<reference evidence="1 2" key="1">
    <citation type="submission" date="2023-11" db="EMBL/GenBank/DDBJ databases">
        <title>Halocaridina rubra genome assembly.</title>
        <authorList>
            <person name="Smith C."/>
        </authorList>
    </citation>
    <scope>NUCLEOTIDE SEQUENCE [LARGE SCALE GENOMIC DNA]</scope>
    <source>
        <strain evidence="1">EP-1</strain>
        <tissue evidence="1">Whole</tissue>
    </source>
</reference>
<protein>
    <submittedName>
        <fullName evidence="1">Uncharacterized protein</fullName>
    </submittedName>
</protein>
<organism evidence="1 2">
    <name type="scientific">Halocaridina rubra</name>
    <name type="common">Hawaiian red shrimp</name>
    <dbReference type="NCBI Taxonomy" id="373956"/>
    <lineage>
        <taxon>Eukaryota</taxon>
        <taxon>Metazoa</taxon>
        <taxon>Ecdysozoa</taxon>
        <taxon>Arthropoda</taxon>
        <taxon>Crustacea</taxon>
        <taxon>Multicrustacea</taxon>
        <taxon>Malacostraca</taxon>
        <taxon>Eumalacostraca</taxon>
        <taxon>Eucarida</taxon>
        <taxon>Decapoda</taxon>
        <taxon>Pleocyemata</taxon>
        <taxon>Caridea</taxon>
        <taxon>Atyoidea</taxon>
        <taxon>Atyidae</taxon>
        <taxon>Halocaridina</taxon>
    </lineage>
</organism>
<evidence type="ECO:0000313" key="2">
    <source>
        <dbReference type="Proteomes" id="UP001381693"/>
    </source>
</evidence>
<sequence>WVFLKSTQNLESRSYARINGNAWCQERDPSLILSTRANNSLKKAFEKERLKMNLEKTVAYREDL</sequence>
<keyword evidence="2" id="KW-1185">Reference proteome</keyword>
<dbReference type="Proteomes" id="UP001381693">
    <property type="component" value="Unassembled WGS sequence"/>
</dbReference>
<evidence type="ECO:0000313" key="1">
    <source>
        <dbReference type="EMBL" id="KAK7073954.1"/>
    </source>
</evidence>
<dbReference type="EMBL" id="JAXCGZ010011912">
    <property type="protein sequence ID" value="KAK7073954.1"/>
    <property type="molecule type" value="Genomic_DNA"/>
</dbReference>
<accession>A0AAN8X8I5</accession>
<feature type="non-terminal residue" evidence="1">
    <location>
        <position position="1"/>
    </location>
</feature>
<comment type="caution">
    <text evidence="1">The sequence shown here is derived from an EMBL/GenBank/DDBJ whole genome shotgun (WGS) entry which is preliminary data.</text>
</comment>
<name>A0AAN8X8I5_HALRR</name>
<dbReference type="AlphaFoldDB" id="A0AAN8X8I5"/>
<gene>
    <name evidence="1" type="ORF">SK128_019113</name>
</gene>
<proteinExistence type="predicted"/>